<evidence type="ECO:0000313" key="4">
    <source>
        <dbReference type="Proteomes" id="UP001446871"/>
    </source>
</evidence>
<evidence type="ECO:0000256" key="1">
    <source>
        <dbReference type="SAM" id="MobiDB-lite"/>
    </source>
</evidence>
<feature type="compositionally biased region" description="Polar residues" evidence="1">
    <location>
        <begin position="274"/>
        <end position="287"/>
    </location>
</feature>
<feature type="compositionally biased region" description="Polar residues" evidence="1">
    <location>
        <begin position="1031"/>
        <end position="1051"/>
    </location>
</feature>
<dbReference type="Proteomes" id="UP001446871">
    <property type="component" value="Unassembled WGS sequence"/>
</dbReference>
<feature type="region of interest" description="Disordered" evidence="1">
    <location>
        <begin position="477"/>
        <end position="559"/>
    </location>
</feature>
<proteinExistence type="predicted"/>
<feature type="compositionally biased region" description="Polar residues" evidence="1">
    <location>
        <begin position="352"/>
        <end position="362"/>
    </location>
</feature>
<dbReference type="InterPro" id="IPR053074">
    <property type="entry name" value="NPC_Nucleoporin"/>
</dbReference>
<feature type="compositionally biased region" description="Polar residues" evidence="1">
    <location>
        <begin position="1071"/>
        <end position="1083"/>
    </location>
</feature>
<dbReference type="Pfam" id="PF00638">
    <property type="entry name" value="Ran_BP1"/>
    <property type="match status" value="1"/>
</dbReference>
<feature type="compositionally biased region" description="Polar residues" evidence="1">
    <location>
        <begin position="698"/>
        <end position="710"/>
    </location>
</feature>
<dbReference type="PROSITE" id="PS50196">
    <property type="entry name" value="RANBD1"/>
    <property type="match status" value="1"/>
</dbReference>
<feature type="compositionally biased region" description="Acidic residues" evidence="1">
    <location>
        <begin position="487"/>
        <end position="509"/>
    </location>
</feature>
<feature type="compositionally biased region" description="Polar residues" evidence="1">
    <location>
        <begin position="875"/>
        <end position="895"/>
    </location>
</feature>
<dbReference type="EMBL" id="JAQQWM010000001">
    <property type="protein sequence ID" value="KAK8083357.1"/>
    <property type="molecule type" value="Genomic_DNA"/>
</dbReference>
<organism evidence="3 4">
    <name type="scientific">Apiospora saccharicola</name>
    <dbReference type="NCBI Taxonomy" id="335842"/>
    <lineage>
        <taxon>Eukaryota</taxon>
        <taxon>Fungi</taxon>
        <taxon>Dikarya</taxon>
        <taxon>Ascomycota</taxon>
        <taxon>Pezizomycotina</taxon>
        <taxon>Sordariomycetes</taxon>
        <taxon>Xylariomycetidae</taxon>
        <taxon>Amphisphaeriales</taxon>
        <taxon>Apiosporaceae</taxon>
        <taxon>Apiospora</taxon>
    </lineage>
</organism>
<protein>
    <submittedName>
        <fullName evidence="3">Nucleoporin</fullName>
    </submittedName>
</protein>
<dbReference type="PANTHER" id="PTHR38697">
    <property type="entry name" value="NUCLEAR PORE COMPLEX PROTEIN SIMILAR TO S. CEREVISIAE NUP2 (EUROFUNG)"/>
    <property type="match status" value="1"/>
</dbReference>
<dbReference type="InterPro" id="IPR011993">
    <property type="entry name" value="PH-like_dom_sf"/>
</dbReference>
<feature type="compositionally biased region" description="Polar residues" evidence="1">
    <location>
        <begin position="939"/>
        <end position="955"/>
    </location>
</feature>
<accession>A0ABR1WIP0</accession>
<feature type="compositionally biased region" description="Acidic residues" evidence="1">
    <location>
        <begin position="320"/>
        <end position="329"/>
    </location>
</feature>
<feature type="compositionally biased region" description="Low complexity" evidence="1">
    <location>
        <begin position="907"/>
        <end position="917"/>
    </location>
</feature>
<dbReference type="SUPFAM" id="SSF50729">
    <property type="entry name" value="PH domain-like"/>
    <property type="match status" value="1"/>
</dbReference>
<feature type="compositionally biased region" description="Polar residues" evidence="1">
    <location>
        <begin position="821"/>
        <end position="838"/>
    </location>
</feature>
<dbReference type="PANTHER" id="PTHR38697:SF1">
    <property type="entry name" value="NUCLEAR PORE COMPLEX PROTEIN SIMILAR TO S. CEREVISIAE NUP2 (EUROFUNG)"/>
    <property type="match status" value="1"/>
</dbReference>
<evidence type="ECO:0000259" key="2">
    <source>
        <dbReference type="PROSITE" id="PS50196"/>
    </source>
</evidence>
<feature type="compositionally biased region" description="Basic and acidic residues" evidence="1">
    <location>
        <begin position="586"/>
        <end position="596"/>
    </location>
</feature>
<feature type="compositionally biased region" description="Low complexity" evidence="1">
    <location>
        <begin position="670"/>
        <end position="686"/>
    </location>
</feature>
<feature type="region of interest" description="Disordered" evidence="1">
    <location>
        <begin position="670"/>
        <end position="1195"/>
    </location>
</feature>
<feature type="region of interest" description="Disordered" evidence="1">
    <location>
        <begin position="259"/>
        <end position="413"/>
    </location>
</feature>
<feature type="compositionally biased region" description="Low complexity" evidence="1">
    <location>
        <begin position="711"/>
        <end position="728"/>
    </location>
</feature>
<feature type="compositionally biased region" description="Polar residues" evidence="1">
    <location>
        <begin position="1160"/>
        <end position="1176"/>
    </location>
</feature>
<feature type="region of interest" description="Disordered" evidence="1">
    <location>
        <begin position="573"/>
        <end position="599"/>
    </location>
</feature>
<feature type="domain" description="RanBD1" evidence="2">
    <location>
        <begin position="1194"/>
        <end position="1321"/>
    </location>
</feature>
<keyword evidence="4" id="KW-1185">Reference proteome</keyword>
<feature type="region of interest" description="Disordered" evidence="1">
    <location>
        <begin position="1"/>
        <end position="71"/>
    </location>
</feature>
<dbReference type="SMART" id="SM00160">
    <property type="entry name" value="RanBD"/>
    <property type="match status" value="1"/>
</dbReference>
<gene>
    <name evidence="3" type="ORF">PG996_002138</name>
</gene>
<name>A0ABR1WIP0_9PEZI</name>
<feature type="compositionally biased region" description="Low complexity" evidence="1">
    <location>
        <begin position="518"/>
        <end position="536"/>
    </location>
</feature>
<dbReference type="InterPro" id="IPR000156">
    <property type="entry name" value="Ran_bind_dom"/>
</dbReference>
<feature type="compositionally biased region" description="Polar residues" evidence="1">
    <location>
        <begin position="1094"/>
        <end position="1111"/>
    </location>
</feature>
<reference evidence="3 4" key="1">
    <citation type="submission" date="2023-01" db="EMBL/GenBank/DDBJ databases">
        <title>Analysis of 21 Apiospora genomes using comparative genomics revels a genus with tremendous synthesis potential of carbohydrate active enzymes and secondary metabolites.</title>
        <authorList>
            <person name="Sorensen T."/>
        </authorList>
    </citation>
    <scope>NUCLEOTIDE SEQUENCE [LARGE SCALE GENOMIC DNA]</scope>
    <source>
        <strain evidence="3 4">CBS 83171</strain>
    </source>
</reference>
<dbReference type="CDD" id="cd13170">
    <property type="entry name" value="RanBD_NUP50"/>
    <property type="match status" value="1"/>
</dbReference>
<dbReference type="Gene3D" id="2.30.29.30">
    <property type="entry name" value="Pleckstrin-homology domain (PH domain)/Phosphotyrosine-binding domain (PTB)"/>
    <property type="match status" value="1"/>
</dbReference>
<feature type="compositionally biased region" description="Low complexity" evidence="1">
    <location>
        <begin position="1056"/>
        <end position="1065"/>
    </location>
</feature>
<feature type="compositionally biased region" description="Polar residues" evidence="1">
    <location>
        <begin position="968"/>
        <end position="980"/>
    </location>
</feature>
<evidence type="ECO:0000313" key="3">
    <source>
        <dbReference type="EMBL" id="KAK8083357.1"/>
    </source>
</evidence>
<sequence>MSFSLDYTPRKAQPVSGQRGASFPAGSTPAASRFRSSLVPMAKTSPARSKPTLGKSAARPTRNLFDTATPKPARTTQFAPALPATAFKASAGARKFAPPPKTTNAGMAGTTSAELFKMRIPEPDAGLTGEALAGSIPEPLTKRGTVYADQYLADKCPPDFDDLQRRQFFCILDLRRLKHAANEIFVKKDWKVNILNFAKEYEKSRGLIMLHYGLYEFKNVKPSEDVMRRWRAAHGLPEPEVEKPAAKPAAKVGTSAFVSSVPASSTKRKADVQLQPSDNTLKASTANHNKRRNLDQDNEPMTDAPKFAPSPLKSKRRVEEADDEDEEADENQRNKLQKTPSTARSRLEGIINNVQSNTTTPVGSPLKRSTMDKPATSLFSVTKQPDDSHSPFASKSNPFGAPTNGASSSASALKSSLFQPAPANGASSSAPALKSSLFQPGSTLSASKDSVLTGHKFGSTTAAPTAKSNIFGYLSESSANNSGNEKDEADAEADSDTSSENETEQEPDSQDVAPSYEPSAAASTGTATPPAQGGPALFSFGKPSGTTTPLDAASKPAGDAKAGGLFARVSFGADGEPLRATSTEAPAKEPTPEKEAPSVPAATIAPAATATPAAAKTPGDFTFNASTTPISFGSKNGLGSSIFASKAAVPSSAGDQAKAPTTSASSIFAAKPSASQAPPATSSSSSVFGNLNKGPEATKSTPNGGLSSSIFGAPKPAASAAPSFGGSSTPFGAAPKPAEVNTASTTEKPTSMFGVSSAPVKVEPTPAASSPFAGFNKPSEADKPAPFAGFNKPSEADKPVANGGLGQSIFSNSAKPAPSNMFGQSTSQNSIADSSTPRRSFDEPGPNGRPIKRPTSRFGRAGTPDRAKTPEVSFGASQPGPSQGTTSNMGSSATLFGSPAPNPNAPAPANMFASNNSVPTPSFSFGAPTPAEKKPEETQPAQSNIFSFGSQTNPSPVKETTAAPMFSFGSQNNASQSQAKESVAAPSMFSFGAGQATTPTPSFGGPASQPTNGTPASKFDFNFSGAGTPGGNASSFTFGGNDQGAASNPGSFTFGAAPNASAAPAFGVGSATPTPAGSFNFQFGGNAAPKAPEPSSSGIFASQPNGSSQAPAFSFGSGAPPSQYPIANKAPQGSGIFGSLQPPGAGGTSTGANSPFPAPSSMNSTPMGGTPEPQTQDGEEAPQEQISLTTGGPGEENEEILLEVRAKATKFVPVVKGGDADEDGNKSPWRTQGLGPLRVLKNKNTGCVRLLLRAEPRGHVAMNKALLAQFEYKPDTVKKTSIKIMTAKDDGAGLETWLLQVKKPEMAAELATVLEANKNSK</sequence>
<comment type="caution">
    <text evidence="3">The sequence shown here is derived from an EMBL/GenBank/DDBJ whole genome shotgun (WGS) entry which is preliminary data.</text>
</comment>